<gene>
    <name evidence="3" type="ORF">N790_05215</name>
</gene>
<dbReference type="FunFam" id="3.10.50.30:FF:000002">
    <property type="entry name" value="Regulator of nucleoside diphosphate kinase"/>
    <property type="match status" value="1"/>
</dbReference>
<accession>A0A091BCZ4</accession>
<dbReference type="InterPro" id="IPR036953">
    <property type="entry name" value="GreA/GreB_C_sf"/>
</dbReference>
<evidence type="ECO:0000313" key="4">
    <source>
        <dbReference type="Proteomes" id="UP000029392"/>
    </source>
</evidence>
<evidence type="ECO:0000259" key="1">
    <source>
        <dbReference type="Pfam" id="PF01272"/>
    </source>
</evidence>
<dbReference type="Gene3D" id="1.10.286.20">
    <property type="match status" value="1"/>
</dbReference>
<dbReference type="Pfam" id="PF14760">
    <property type="entry name" value="Rnk_N"/>
    <property type="match status" value="1"/>
</dbReference>
<dbReference type="NCBIfam" id="NF004396">
    <property type="entry name" value="PRK05753.1"/>
    <property type="match status" value="1"/>
</dbReference>
<dbReference type="InterPro" id="IPR029462">
    <property type="entry name" value="Rnk_N"/>
</dbReference>
<dbReference type="AlphaFoldDB" id="A0A091BCZ4"/>
<keyword evidence="4" id="KW-1185">Reference proteome</keyword>
<protein>
    <recommendedName>
        <fullName evidence="5">Nucleoside diphosphate kinase regulator</fullName>
    </recommendedName>
</protein>
<evidence type="ECO:0000313" key="3">
    <source>
        <dbReference type="EMBL" id="KFN50528.1"/>
    </source>
</evidence>
<dbReference type="STRING" id="1384054.N790_05215"/>
<dbReference type="GO" id="GO:0006354">
    <property type="term" value="P:DNA-templated transcription elongation"/>
    <property type="evidence" value="ECO:0007669"/>
    <property type="project" value="TreeGrafter"/>
</dbReference>
<dbReference type="PATRIC" id="fig|1384054.3.peg.929"/>
<evidence type="ECO:0008006" key="5">
    <source>
        <dbReference type="Google" id="ProtNLM"/>
    </source>
</evidence>
<dbReference type="SUPFAM" id="SSF54534">
    <property type="entry name" value="FKBP-like"/>
    <property type="match status" value="1"/>
</dbReference>
<dbReference type="GO" id="GO:0070063">
    <property type="term" value="F:RNA polymerase binding"/>
    <property type="evidence" value="ECO:0007669"/>
    <property type="project" value="InterPro"/>
</dbReference>
<comment type="caution">
    <text evidence="3">The sequence shown here is derived from an EMBL/GenBank/DDBJ whole genome shotgun (WGS) entry which is preliminary data.</text>
</comment>
<dbReference type="OrthoDB" id="192847at2"/>
<name>A0A091BCZ4_9GAMM</name>
<dbReference type="PANTHER" id="PTHR30437">
    <property type="entry name" value="TRANSCRIPTION ELONGATION FACTOR GREA"/>
    <property type="match status" value="1"/>
</dbReference>
<proteinExistence type="predicted"/>
<feature type="domain" description="Regulator of nucleoside diphosphate kinase N-terminal" evidence="2">
    <location>
        <begin position="9"/>
        <end position="49"/>
    </location>
</feature>
<dbReference type="InterPro" id="IPR023459">
    <property type="entry name" value="Tscrpt_elong_fac_GreA/B_fam"/>
</dbReference>
<dbReference type="Gene3D" id="3.10.50.30">
    <property type="entry name" value="Transcription elongation factor, GreA/GreB, C-terminal domain"/>
    <property type="match status" value="1"/>
</dbReference>
<dbReference type="PANTHER" id="PTHR30437:SF5">
    <property type="entry name" value="REGULATOR OF NUCLEOSIDE DIPHOSPHATE KINASE"/>
    <property type="match status" value="1"/>
</dbReference>
<feature type="domain" description="Transcription elongation factor GreA/GreB C-terminal" evidence="1">
    <location>
        <begin position="55"/>
        <end position="131"/>
    </location>
</feature>
<dbReference type="Pfam" id="PF01272">
    <property type="entry name" value="GreA_GreB"/>
    <property type="match status" value="1"/>
</dbReference>
<dbReference type="Proteomes" id="UP000029392">
    <property type="component" value="Unassembled WGS sequence"/>
</dbReference>
<dbReference type="GO" id="GO:0003677">
    <property type="term" value="F:DNA binding"/>
    <property type="evidence" value="ECO:0007669"/>
    <property type="project" value="InterPro"/>
</dbReference>
<dbReference type="eggNOG" id="COG0782">
    <property type="taxonomic scope" value="Bacteria"/>
</dbReference>
<organism evidence="3 4">
    <name type="scientific">Arenimonas malthae CC-JY-1</name>
    <dbReference type="NCBI Taxonomy" id="1384054"/>
    <lineage>
        <taxon>Bacteria</taxon>
        <taxon>Pseudomonadati</taxon>
        <taxon>Pseudomonadota</taxon>
        <taxon>Gammaproteobacteria</taxon>
        <taxon>Lysobacterales</taxon>
        <taxon>Lysobacteraceae</taxon>
        <taxon>Arenimonas</taxon>
    </lineage>
</organism>
<sequence>MESAVSLPPPITVSSRDLARLEALLDSPALRHLPAAEALAAELERATVVEPADMPADVVTMNSTVTCVDELSGETHRITLVYPHDADVLQQKVSVLAPVGSALLGLSVGQSIDWTAPGGRPLRVRVTGISYQPEAAGHPQR</sequence>
<evidence type="ECO:0000259" key="2">
    <source>
        <dbReference type="Pfam" id="PF14760"/>
    </source>
</evidence>
<reference evidence="3 4" key="1">
    <citation type="submission" date="2013-09" db="EMBL/GenBank/DDBJ databases">
        <title>Genome sequencing of Arenimonas malthae.</title>
        <authorList>
            <person name="Chen F."/>
            <person name="Wang G."/>
        </authorList>
    </citation>
    <scope>NUCLEOTIDE SEQUENCE [LARGE SCALE GENOMIC DNA]</scope>
    <source>
        <strain evidence="3 4">CC-JY-1</strain>
    </source>
</reference>
<dbReference type="GO" id="GO:0032784">
    <property type="term" value="P:regulation of DNA-templated transcription elongation"/>
    <property type="evidence" value="ECO:0007669"/>
    <property type="project" value="InterPro"/>
</dbReference>
<dbReference type="EMBL" id="AVCH01000093">
    <property type="protein sequence ID" value="KFN50528.1"/>
    <property type="molecule type" value="Genomic_DNA"/>
</dbReference>
<dbReference type="InterPro" id="IPR001437">
    <property type="entry name" value="Tscrpt_elong_fac_GreA/B_C"/>
</dbReference>